<feature type="region of interest" description="Disordered" evidence="1">
    <location>
        <begin position="28"/>
        <end position="93"/>
    </location>
</feature>
<proteinExistence type="predicted"/>
<evidence type="ECO:0008006" key="4">
    <source>
        <dbReference type="Google" id="ProtNLM"/>
    </source>
</evidence>
<organism evidence="2 3">
    <name type="scientific">Archangium minus</name>
    <dbReference type="NCBI Taxonomy" id="83450"/>
    <lineage>
        <taxon>Bacteria</taxon>
        <taxon>Pseudomonadati</taxon>
        <taxon>Myxococcota</taxon>
        <taxon>Myxococcia</taxon>
        <taxon>Myxococcales</taxon>
        <taxon>Cystobacterineae</taxon>
        <taxon>Archangiaceae</taxon>
        <taxon>Archangium</taxon>
    </lineage>
</organism>
<evidence type="ECO:0000256" key="1">
    <source>
        <dbReference type="SAM" id="MobiDB-lite"/>
    </source>
</evidence>
<evidence type="ECO:0000313" key="3">
    <source>
        <dbReference type="Proteomes" id="UP001611383"/>
    </source>
</evidence>
<dbReference type="Pfam" id="PF07676">
    <property type="entry name" value="PD40"/>
    <property type="match status" value="1"/>
</dbReference>
<name>A0ABY9X7K7_9BACT</name>
<sequence>MTKNIWTLSTVLVLLTHAGCIINNNPEEDPGTGGVHDAGAVDGGAKPVPDGGLSTDGGLSDAGTSPDDAGTTPDDAGTLPTDAGTSPDDAGTTDAGVIATLRAITLSPENVQLVAQGSTATTQAFTVTGTYSDDHTEDVTSLAKFTIDNTQLGYFNGATFSTSTSMAGRGNVRARVGELSVTTPLTVRLEQKVKDSHASSSTVPAQPETLFSGAVDTARKPSIVYPNNGVMVPPNLRPLEIHFLPGPTTNTLFELSFSNALTDVRVYLRCYLPTGFKLPSGVSRGCIYTPSEQVWNFVANSNRGGQPVKLALRATDDSGAGTVGVSDPIDLHISRDSLKGNLYYFTTSNTGVVRYEIFDDFSSPPTPLVTGANISNTAVMCVGCHSVSRDGKKMVVGANGQNDGRIALLDLTTFNPSFDKVPLAQGGTRLSSFESWNPDSSRFVGAYGDSGATRFNLMLFNGTTGAFEGEIPNTGTSTNPVTHPDWSADGKTIAFTSIGIKGTLQRSYKGSIQVVEEQPGSAWGNPVTVVSSQSGKHRYAPAIAPDNSFLVYNESSCPSGSGDVHRDCNSEADPSARLWAAKLRTSSAPVELTRANAPGIMDGTMTNLSSGYAKWHSVVARGQGGSGRLMWMTFGSTRMYGLRQPAPGLDENPRNSLLWIAAVDPDKLDQGVDPSYPAFALPMQNLTVSNHLPQWLAYDVRDACAIEGEGCGIGGGAASCCNSLSCMTESGESCTTGNSCTCGYPEPE</sequence>
<dbReference type="RefSeq" id="WP_395811573.1">
    <property type="nucleotide sequence ID" value="NZ_CP043494.1"/>
</dbReference>
<gene>
    <name evidence="2" type="ORF">F0U60_50025</name>
</gene>
<dbReference type="Proteomes" id="UP001611383">
    <property type="component" value="Chromosome"/>
</dbReference>
<keyword evidence="3" id="KW-1185">Reference proteome</keyword>
<dbReference type="EMBL" id="CP043494">
    <property type="protein sequence ID" value="WNG51375.1"/>
    <property type="molecule type" value="Genomic_DNA"/>
</dbReference>
<evidence type="ECO:0000313" key="2">
    <source>
        <dbReference type="EMBL" id="WNG51375.1"/>
    </source>
</evidence>
<dbReference type="SUPFAM" id="SSF82171">
    <property type="entry name" value="DPP6 N-terminal domain-like"/>
    <property type="match status" value="1"/>
</dbReference>
<dbReference type="Gene3D" id="2.120.10.30">
    <property type="entry name" value="TolB, C-terminal domain"/>
    <property type="match status" value="1"/>
</dbReference>
<protein>
    <recommendedName>
        <fullName evidence="4">TolB protein</fullName>
    </recommendedName>
</protein>
<feature type="compositionally biased region" description="Low complexity" evidence="1">
    <location>
        <begin position="37"/>
        <end position="78"/>
    </location>
</feature>
<dbReference type="InterPro" id="IPR011659">
    <property type="entry name" value="WD40"/>
</dbReference>
<accession>A0ABY9X7K7</accession>
<dbReference type="Gene3D" id="2.60.40.1080">
    <property type="match status" value="1"/>
</dbReference>
<dbReference type="InterPro" id="IPR011042">
    <property type="entry name" value="6-blade_b-propeller_TolB-like"/>
</dbReference>
<reference evidence="2 3" key="1">
    <citation type="submission" date="2019-08" db="EMBL/GenBank/DDBJ databases">
        <title>Archangium and Cystobacter genomes.</title>
        <authorList>
            <person name="Chen I.-C.K."/>
            <person name="Wielgoss S."/>
        </authorList>
    </citation>
    <scope>NUCLEOTIDE SEQUENCE [LARGE SCALE GENOMIC DNA]</scope>
    <source>
        <strain evidence="2 3">Cbm 6</strain>
    </source>
</reference>